<evidence type="ECO:0000256" key="1">
    <source>
        <dbReference type="SAM" id="SignalP"/>
    </source>
</evidence>
<dbReference type="Gene3D" id="2.40.128.260">
    <property type="entry name" value="Type IV secretion system, VirB10/TraB/TrbI"/>
    <property type="match status" value="1"/>
</dbReference>
<dbReference type="InterPro" id="IPR042217">
    <property type="entry name" value="T4SS_VirB10/TrbI"/>
</dbReference>
<evidence type="ECO:0008006" key="4">
    <source>
        <dbReference type="Google" id="ProtNLM"/>
    </source>
</evidence>
<proteinExistence type="predicted"/>
<organism evidence="2 3">
    <name type="scientific">Candidatus Galligastranaerophilus intestinavium</name>
    <dbReference type="NCBI Taxonomy" id="2840836"/>
    <lineage>
        <taxon>Bacteria</taxon>
        <taxon>Candidatus Galligastranaerophilus</taxon>
    </lineage>
</organism>
<feature type="chain" id="PRO_5038692269" description="DUF4352 domain-containing protein" evidence="1">
    <location>
        <begin position="21"/>
        <end position="367"/>
    </location>
</feature>
<dbReference type="Proteomes" id="UP000886865">
    <property type="component" value="Unassembled WGS sequence"/>
</dbReference>
<dbReference type="EMBL" id="DVJQ01000025">
    <property type="protein sequence ID" value="HIS73946.1"/>
    <property type="molecule type" value="Genomic_DNA"/>
</dbReference>
<name>A0A9D1FHJ5_9BACT</name>
<protein>
    <recommendedName>
        <fullName evidence="4">DUF4352 domain-containing protein</fullName>
    </recommendedName>
</protein>
<gene>
    <name evidence="2" type="ORF">IAA86_02875</name>
</gene>
<dbReference type="AlphaFoldDB" id="A0A9D1FHJ5"/>
<reference evidence="2" key="2">
    <citation type="journal article" date="2021" name="PeerJ">
        <title>Extensive microbial diversity within the chicken gut microbiome revealed by metagenomics and culture.</title>
        <authorList>
            <person name="Gilroy R."/>
            <person name="Ravi A."/>
            <person name="Getino M."/>
            <person name="Pursley I."/>
            <person name="Horton D.L."/>
            <person name="Alikhan N.F."/>
            <person name="Baker D."/>
            <person name="Gharbi K."/>
            <person name="Hall N."/>
            <person name="Watson M."/>
            <person name="Adriaenssens E.M."/>
            <person name="Foster-Nyarko E."/>
            <person name="Jarju S."/>
            <person name="Secka A."/>
            <person name="Antonio M."/>
            <person name="Oren A."/>
            <person name="Chaudhuri R.R."/>
            <person name="La Ragione R."/>
            <person name="Hildebrand F."/>
            <person name="Pallen M.J."/>
        </authorList>
    </citation>
    <scope>NUCLEOTIDE SEQUENCE</scope>
    <source>
        <strain evidence="2">CHK152-2871</strain>
    </source>
</reference>
<evidence type="ECO:0000313" key="2">
    <source>
        <dbReference type="EMBL" id="HIS73946.1"/>
    </source>
</evidence>
<accession>A0A9D1FHJ5</accession>
<feature type="signal peptide" evidence="1">
    <location>
        <begin position="1"/>
        <end position="20"/>
    </location>
</feature>
<comment type="caution">
    <text evidence="2">The sequence shown here is derived from an EMBL/GenBank/DDBJ whole genome shotgun (WGS) entry which is preliminary data.</text>
</comment>
<reference evidence="2" key="1">
    <citation type="submission" date="2020-10" db="EMBL/GenBank/DDBJ databases">
        <authorList>
            <person name="Gilroy R."/>
        </authorList>
    </citation>
    <scope>NUCLEOTIDE SEQUENCE</scope>
    <source>
        <strain evidence="2">CHK152-2871</strain>
    </source>
</reference>
<evidence type="ECO:0000313" key="3">
    <source>
        <dbReference type="Proteomes" id="UP000886865"/>
    </source>
</evidence>
<sequence length="367" mass="40432">MKRLISVLLILFMFTPLCHAAIEGHIEQTDVKNQELDKKLFTGEVEKLEQEDVIKMTVSQVLSSGYTQEGDEFFAEVSEDVSSEKGIIIPKGSIAHGKVQYMQEAKNMGRDGYIVMDFDYLVTPDGRQIPIQASVSTRENLAKGTAKAIGEHVGYTLAGGVIGGFAALNLLGIEAAIASQGYTLAGGAAIGGLVGLTVAILRKGDGVLIQPGDELKIKVLSNVELPVFSKDAFRQEELRLEGLNVRINNVVYEKDPFGEDNTITISLGIDNFTQNTFSAFDIALVNDTKSTFFPSPFGDTSLWFKNIAPGDRVVGKFSFCVNDRKKHHWLVFYDKKTKKPLAKYSIDNAKSDIEEKLADKKKKKKRK</sequence>
<keyword evidence="1" id="KW-0732">Signal</keyword>